<dbReference type="Gene3D" id="3.90.1210.10">
    <property type="entry name" value="Antifreeze-like/N-acetylneuraminic acid synthase C-terminal domain"/>
    <property type="match status" value="1"/>
</dbReference>
<dbReference type="InterPro" id="IPR006190">
    <property type="entry name" value="SAF_AFP_Neu5Ac"/>
</dbReference>
<dbReference type="InterPro" id="IPR051690">
    <property type="entry name" value="PseI-like"/>
</dbReference>
<dbReference type="PANTHER" id="PTHR42966">
    <property type="entry name" value="N-ACETYLNEURAMINATE SYNTHASE"/>
    <property type="match status" value="1"/>
</dbReference>
<dbReference type="InterPro" id="IPR013785">
    <property type="entry name" value="Aldolase_TIM"/>
</dbReference>
<dbReference type="EMBL" id="LSTO01000001">
    <property type="protein sequence ID" value="OWW21313.1"/>
    <property type="molecule type" value="Genomic_DNA"/>
</dbReference>
<dbReference type="InterPro" id="IPR057736">
    <property type="entry name" value="SAF_PseI/NeuA/NeuB"/>
</dbReference>
<gene>
    <name evidence="2" type="ORF">AYR66_19360</name>
</gene>
<dbReference type="GO" id="GO:0047444">
    <property type="term" value="F:N-acylneuraminate-9-phosphate synthase activity"/>
    <property type="evidence" value="ECO:0007669"/>
    <property type="project" value="TreeGrafter"/>
</dbReference>
<dbReference type="Gene3D" id="3.20.20.70">
    <property type="entry name" value="Aldolase class I"/>
    <property type="match status" value="1"/>
</dbReference>
<dbReference type="Pfam" id="PF03102">
    <property type="entry name" value="NeuB"/>
    <property type="match status" value="1"/>
</dbReference>
<dbReference type="SMART" id="SM00858">
    <property type="entry name" value="SAF"/>
    <property type="match status" value="1"/>
</dbReference>
<dbReference type="InterPro" id="IPR013132">
    <property type="entry name" value="PseI/NeuA/B-like_N"/>
</dbReference>
<dbReference type="CDD" id="cd11615">
    <property type="entry name" value="SAF_NeuB_like"/>
    <property type="match status" value="1"/>
</dbReference>
<evidence type="ECO:0000313" key="2">
    <source>
        <dbReference type="EMBL" id="OWW21313.1"/>
    </source>
</evidence>
<keyword evidence="3" id="KW-1185">Reference proteome</keyword>
<accession>A0A254TL24</accession>
<dbReference type="SUPFAM" id="SSF51569">
    <property type="entry name" value="Aldolase"/>
    <property type="match status" value="1"/>
</dbReference>
<sequence length="350" mass="38171">MTQIRIGERLVGKDQPPLVILESGINHNGDLDKAFEMIAVAKRLGADAVKFQTFKADEFVGDPTLMFTYRSQGKEVTESMLDMFRRYEFSRSDWLAIKRRCDETGILFLSTPQNRSDLDLLLELGVPAVKVGSDDFTNLPLLRDYASAGLPMLVSCGMSDLGEVHQGLEAVGALDGHPTVLFLCTSQYPTPPADVNLLKLRTLAAAFPSVVMGFSDHTQGPLASSLAVAMGATVFEKHFTLSHDLPGPDHWFSEDPDGAGQWIKAIRTAHIMMGSAQVRPTTAEREMRTLARRSIVALQDIEPGAVLDAGNIGLRRPGNGLPPALFEKVLQRVAARKIAKGSLLELGDFN</sequence>
<dbReference type="InterPro" id="IPR036732">
    <property type="entry name" value="AFP_Neu5c_C_sf"/>
</dbReference>
<dbReference type="PROSITE" id="PS50844">
    <property type="entry name" value="AFP_LIKE"/>
    <property type="match status" value="1"/>
</dbReference>
<name>A0A254TL24_9BURK</name>
<dbReference type="Pfam" id="PF08666">
    <property type="entry name" value="SAF"/>
    <property type="match status" value="1"/>
</dbReference>
<comment type="caution">
    <text evidence="2">The sequence shown here is derived from an EMBL/GenBank/DDBJ whole genome shotgun (WGS) entry which is preliminary data.</text>
</comment>
<evidence type="ECO:0000259" key="1">
    <source>
        <dbReference type="PROSITE" id="PS50844"/>
    </source>
</evidence>
<dbReference type="OrthoDB" id="9781701at2"/>
<dbReference type="PANTHER" id="PTHR42966:SF1">
    <property type="entry name" value="SIALIC ACID SYNTHASE"/>
    <property type="match status" value="1"/>
</dbReference>
<organism evidence="2 3">
    <name type="scientific">Noviherbaspirillum denitrificans</name>
    <dbReference type="NCBI Taxonomy" id="1968433"/>
    <lineage>
        <taxon>Bacteria</taxon>
        <taxon>Pseudomonadati</taxon>
        <taxon>Pseudomonadota</taxon>
        <taxon>Betaproteobacteria</taxon>
        <taxon>Burkholderiales</taxon>
        <taxon>Oxalobacteraceae</taxon>
        <taxon>Noviherbaspirillum</taxon>
    </lineage>
</organism>
<dbReference type="RefSeq" id="WP_088708170.1">
    <property type="nucleotide sequence ID" value="NZ_LSTO01000001.1"/>
</dbReference>
<protein>
    <recommendedName>
        <fullName evidence="1">AFP-like domain-containing protein</fullName>
    </recommendedName>
</protein>
<dbReference type="InterPro" id="IPR013974">
    <property type="entry name" value="SAF"/>
</dbReference>
<reference evidence="2 3" key="1">
    <citation type="submission" date="2016-02" db="EMBL/GenBank/DDBJ databases">
        <authorList>
            <person name="Wen L."/>
            <person name="He K."/>
            <person name="Yang H."/>
        </authorList>
    </citation>
    <scope>NUCLEOTIDE SEQUENCE [LARGE SCALE GENOMIC DNA]</scope>
    <source>
        <strain evidence="2 3">TSA40</strain>
    </source>
</reference>
<proteinExistence type="predicted"/>
<dbReference type="Proteomes" id="UP000197535">
    <property type="component" value="Unassembled WGS sequence"/>
</dbReference>
<feature type="domain" description="AFP-like" evidence="1">
    <location>
        <begin position="294"/>
        <end position="350"/>
    </location>
</feature>
<dbReference type="SUPFAM" id="SSF51269">
    <property type="entry name" value="AFP III-like domain"/>
    <property type="match status" value="1"/>
</dbReference>
<evidence type="ECO:0000313" key="3">
    <source>
        <dbReference type="Proteomes" id="UP000197535"/>
    </source>
</evidence>
<dbReference type="AlphaFoldDB" id="A0A254TL24"/>
<dbReference type="GO" id="GO:0016051">
    <property type="term" value="P:carbohydrate biosynthetic process"/>
    <property type="evidence" value="ECO:0007669"/>
    <property type="project" value="InterPro"/>
</dbReference>